<accession>A0ABP8ZHF4</accession>
<comment type="caution">
    <text evidence="2">The sequence shown here is derived from an EMBL/GenBank/DDBJ whole genome shotgun (WGS) entry which is preliminary data.</text>
</comment>
<dbReference type="SUPFAM" id="SSF51905">
    <property type="entry name" value="FAD/NAD(P)-binding domain"/>
    <property type="match status" value="1"/>
</dbReference>
<keyword evidence="3" id="KW-1185">Reference proteome</keyword>
<organism evidence="2 3">
    <name type="scientific">Amnibacterium soli</name>
    <dbReference type="NCBI Taxonomy" id="1282736"/>
    <lineage>
        <taxon>Bacteria</taxon>
        <taxon>Bacillati</taxon>
        <taxon>Actinomycetota</taxon>
        <taxon>Actinomycetes</taxon>
        <taxon>Micrococcales</taxon>
        <taxon>Microbacteriaceae</taxon>
        <taxon>Amnibacterium</taxon>
    </lineage>
</organism>
<name>A0ABP8ZHF4_9MICO</name>
<dbReference type="PRINTS" id="PR00420">
    <property type="entry name" value="RNGMNOXGNASE"/>
</dbReference>
<reference evidence="3" key="1">
    <citation type="journal article" date="2019" name="Int. J. Syst. Evol. Microbiol.">
        <title>The Global Catalogue of Microorganisms (GCM) 10K type strain sequencing project: providing services to taxonomists for standard genome sequencing and annotation.</title>
        <authorList>
            <consortium name="The Broad Institute Genomics Platform"/>
            <consortium name="The Broad Institute Genome Sequencing Center for Infectious Disease"/>
            <person name="Wu L."/>
            <person name="Ma J."/>
        </authorList>
    </citation>
    <scope>NUCLEOTIDE SEQUENCE [LARGE SCALE GENOMIC DNA]</scope>
    <source>
        <strain evidence="3">JCM 19015</strain>
    </source>
</reference>
<evidence type="ECO:0000313" key="2">
    <source>
        <dbReference type="EMBL" id="GAA4756603.1"/>
    </source>
</evidence>
<dbReference type="EMBL" id="BAABLP010000010">
    <property type="protein sequence ID" value="GAA4756603.1"/>
    <property type="molecule type" value="Genomic_DNA"/>
</dbReference>
<dbReference type="Gene3D" id="3.50.50.60">
    <property type="entry name" value="FAD/NAD(P)-binding domain"/>
    <property type="match status" value="1"/>
</dbReference>
<proteinExistence type="predicted"/>
<evidence type="ECO:0000313" key="3">
    <source>
        <dbReference type="Proteomes" id="UP001500121"/>
    </source>
</evidence>
<protein>
    <submittedName>
        <fullName evidence="2">NAD(P)/FAD-dependent oxidoreductase</fullName>
    </submittedName>
</protein>
<feature type="domain" description="FAD-binding" evidence="1">
    <location>
        <begin position="2"/>
        <end position="281"/>
    </location>
</feature>
<evidence type="ECO:0000259" key="1">
    <source>
        <dbReference type="Pfam" id="PF01494"/>
    </source>
</evidence>
<dbReference type="RefSeq" id="WP_345482398.1">
    <property type="nucleotide sequence ID" value="NZ_BAABLP010000010.1"/>
</dbReference>
<dbReference type="InterPro" id="IPR050407">
    <property type="entry name" value="Geranylgeranyl_reductase"/>
</dbReference>
<dbReference type="Pfam" id="PF01494">
    <property type="entry name" value="FAD_binding_3"/>
    <property type="match status" value="1"/>
</dbReference>
<dbReference type="InterPro" id="IPR002938">
    <property type="entry name" value="FAD-bd"/>
</dbReference>
<gene>
    <name evidence="2" type="ORF">GCM10025783_32430</name>
</gene>
<dbReference type="PANTHER" id="PTHR42685:SF19">
    <property type="entry name" value="POSSIBLE OXIDOREDUCTASE"/>
    <property type="match status" value="1"/>
</dbReference>
<dbReference type="PANTHER" id="PTHR42685">
    <property type="entry name" value="GERANYLGERANYL DIPHOSPHATE REDUCTASE"/>
    <property type="match status" value="1"/>
</dbReference>
<sequence>MIDVLVVGGGPIGLATALHAHAAGLRVEVLEPRSGPIDKACGEGLMPAAVASLAALGVRPVGMPLRGIRYADRGRAVEAAFPDAPGRGVRRLELQRALTEAIEEAGIAVHRERAERIRVGPDDVAVGARRARYLVGADGLHSSVRRAAGLDRRVRSTARYGLRRHFRIEPRSDLIEVHWGRHAEVYLTPVGPQELGVALLAARRGTWAEQLEDFPDVRDLIAGAEPASVVRGAGPMRQRASRVADGRVALVGDAAGYVDALTGEGLAVGLAAATELARCLADDRLQDYPAAHRRVTWRSHALTLGMLSIARSPVLRRAIVPISSSVPWAYRGMVGVLAR</sequence>
<dbReference type="Proteomes" id="UP001500121">
    <property type="component" value="Unassembled WGS sequence"/>
</dbReference>
<dbReference type="InterPro" id="IPR036188">
    <property type="entry name" value="FAD/NAD-bd_sf"/>
</dbReference>